<evidence type="ECO:0000256" key="9">
    <source>
        <dbReference type="ARBA" id="ARBA00023136"/>
    </source>
</evidence>
<dbReference type="Gene3D" id="3.30.1150.10">
    <property type="match status" value="1"/>
</dbReference>
<dbReference type="Proteomes" id="UP000515955">
    <property type="component" value="Chromosome"/>
</dbReference>
<evidence type="ECO:0000256" key="3">
    <source>
        <dbReference type="ARBA" id="ARBA00022448"/>
    </source>
</evidence>
<dbReference type="GO" id="GO:0055085">
    <property type="term" value="P:transmembrane transport"/>
    <property type="evidence" value="ECO:0007669"/>
    <property type="project" value="InterPro"/>
</dbReference>
<evidence type="ECO:0000256" key="11">
    <source>
        <dbReference type="SAM" id="MobiDB-lite"/>
    </source>
</evidence>
<dbReference type="PANTHER" id="PTHR33446:SF2">
    <property type="entry name" value="PROTEIN TONB"/>
    <property type="match status" value="1"/>
</dbReference>
<evidence type="ECO:0000313" key="14">
    <source>
        <dbReference type="Proteomes" id="UP000515955"/>
    </source>
</evidence>
<dbReference type="GO" id="GO:0098797">
    <property type="term" value="C:plasma membrane protein complex"/>
    <property type="evidence" value="ECO:0007669"/>
    <property type="project" value="TreeGrafter"/>
</dbReference>
<keyword evidence="14" id="KW-1185">Reference proteome</keyword>
<evidence type="ECO:0000256" key="6">
    <source>
        <dbReference type="ARBA" id="ARBA00022692"/>
    </source>
</evidence>
<dbReference type="RefSeq" id="WP_187541280.1">
    <property type="nucleotide sequence ID" value="NZ_CP060717.1"/>
</dbReference>
<evidence type="ECO:0000256" key="10">
    <source>
        <dbReference type="RuleBase" id="RU362123"/>
    </source>
</evidence>
<dbReference type="InterPro" id="IPR051045">
    <property type="entry name" value="TonB-dependent_transducer"/>
</dbReference>
<organism evidence="13 14">
    <name type="scientific">Sphingomonas rhizophila</name>
    <dbReference type="NCBI Taxonomy" id="2071607"/>
    <lineage>
        <taxon>Bacteria</taxon>
        <taxon>Pseudomonadati</taxon>
        <taxon>Pseudomonadota</taxon>
        <taxon>Alphaproteobacteria</taxon>
        <taxon>Sphingomonadales</taxon>
        <taxon>Sphingomonadaceae</taxon>
        <taxon>Sphingomonas</taxon>
    </lineage>
</organism>
<comment type="subcellular location">
    <subcellularLocation>
        <location evidence="1 10">Cell inner membrane</location>
        <topology evidence="1 10">Single-pass membrane protein</topology>
        <orientation evidence="1 10">Periplasmic side</orientation>
    </subcellularLocation>
</comment>
<feature type="domain" description="TonB C-terminal" evidence="12">
    <location>
        <begin position="139"/>
        <end position="234"/>
    </location>
</feature>
<evidence type="ECO:0000256" key="8">
    <source>
        <dbReference type="ARBA" id="ARBA00022989"/>
    </source>
</evidence>
<dbReference type="InterPro" id="IPR003538">
    <property type="entry name" value="TonB"/>
</dbReference>
<evidence type="ECO:0000259" key="12">
    <source>
        <dbReference type="PROSITE" id="PS52015"/>
    </source>
</evidence>
<comment type="similarity">
    <text evidence="2 10">Belongs to the TonB family.</text>
</comment>
<keyword evidence="5 10" id="KW-0997">Cell inner membrane</keyword>
<dbReference type="PROSITE" id="PS52015">
    <property type="entry name" value="TONB_CTD"/>
    <property type="match status" value="1"/>
</dbReference>
<evidence type="ECO:0000256" key="1">
    <source>
        <dbReference type="ARBA" id="ARBA00004383"/>
    </source>
</evidence>
<dbReference type="PRINTS" id="PR01374">
    <property type="entry name" value="TONBPROTEIN"/>
</dbReference>
<comment type="function">
    <text evidence="10">Interacts with outer membrane receptor proteins that carry out high-affinity binding and energy dependent uptake into the periplasmic space of specific substrates. It could act to transduce energy from the cytoplasmic membrane to specific energy-requiring processes in the outer membrane, resulting in the release into the periplasm of ligands bound by these outer membrane proteins.</text>
</comment>
<feature type="region of interest" description="Disordered" evidence="11">
    <location>
        <begin position="47"/>
        <end position="94"/>
    </location>
</feature>
<keyword evidence="6" id="KW-0812">Transmembrane</keyword>
<dbReference type="EMBL" id="CP060717">
    <property type="protein sequence ID" value="QNN64280.1"/>
    <property type="molecule type" value="Genomic_DNA"/>
</dbReference>
<dbReference type="InterPro" id="IPR006260">
    <property type="entry name" value="TonB/TolA_C"/>
</dbReference>
<dbReference type="KEGG" id="srhi:H9L12_07920"/>
<feature type="compositionally biased region" description="Gly residues" evidence="11">
    <location>
        <begin position="122"/>
        <end position="141"/>
    </location>
</feature>
<keyword evidence="3 10" id="KW-0813">Transport</keyword>
<keyword evidence="10" id="KW-0735">Signal-anchor</keyword>
<feature type="compositionally biased region" description="Basic and acidic residues" evidence="11">
    <location>
        <begin position="64"/>
        <end position="84"/>
    </location>
</feature>
<feature type="region of interest" description="Disordered" evidence="11">
    <location>
        <begin position="107"/>
        <end position="147"/>
    </location>
</feature>
<name>A0A7G9S8V5_9SPHN</name>
<dbReference type="GO" id="GO:0031992">
    <property type="term" value="F:energy transducer activity"/>
    <property type="evidence" value="ECO:0007669"/>
    <property type="project" value="InterPro"/>
</dbReference>
<accession>A0A7G9S8V5</accession>
<reference evidence="13 14" key="1">
    <citation type="submission" date="2020-08" db="EMBL/GenBank/DDBJ databases">
        <title>Genome sequence of Sphingomonas rhizophila KACC 19189T.</title>
        <authorList>
            <person name="Hyun D.-W."/>
            <person name="Bae J.-W."/>
        </authorList>
    </citation>
    <scope>NUCLEOTIDE SEQUENCE [LARGE SCALE GENOMIC DNA]</scope>
    <source>
        <strain evidence="13 14">KACC 19189</strain>
    </source>
</reference>
<keyword evidence="9" id="KW-0472">Membrane</keyword>
<evidence type="ECO:0000256" key="2">
    <source>
        <dbReference type="ARBA" id="ARBA00006555"/>
    </source>
</evidence>
<dbReference type="AlphaFoldDB" id="A0A7G9S8V5"/>
<dbReference type="PANTHER" id="PTHR33446">
    <property type="entry name" value="PROTEIN TONB-RELATED"/>
    <property type="match status" value="1"/>
</dbReference>
<dbReference type="GO" id="GO:0015891">
    <property type="term" value="P:siderophore transport"/>
    <property type="evidence" value="ECO:0007669"/>
    <property type="project" value="InterPro"/>
</dbReference>
<dbReference type="GO" id="GO:0030288">
    <property type="term" value="C:outer membrane-bounded periplasmic space"/>
    <property type="evidence" value="ECO:0007669"/>
    <property type="project" value="InterPro"/>
</dbReference>
<dbReference type="SUPFAM" id="SSF74653">
    <property type="entry name" value="TolA/TonB C-terminal domain"/>
    <property type="match status" value="1"/>
</dbReference>
<protein>
    <recommendedName>
        <fullName evidence="10">Protein TonB</fullName>
    </recommendedName>
</protein>
<gene>
    <name evidence="13" type="ORF">H9L12_07920</name>
</gene>
<evidence type="ECO:0000256" key="4">
    <source>
        <dbReference type="ARBA" id="ARBA00022475"/>
    </source>
</evidence>
<evidence type="ECO:0000313" key="13">
    <source>
        <dbReference type="EMBL" id="QNN64280.1"/>
    </source>
</evidence>
<evidence type="ECO:0000256" key="5">
    <source>
        <dbReference type="ARBA" id="ARBA00022519"/>
    </source>
</evidence>
<keyword evidence="4 10" id="KW-1003">Cell membrane</keyword>
<keyword evidence="7 10" id="KW-0653">Protein transport</keyword>
<dbReference type="GO" id="GO:0015031">
    <property type="term" value="P:protein transport"/>
    <property type="evidence" value="ECO:0007669"/>
    <property type="project" value="UniProtKB-UniRule"/>
</dbReference>
<keyword evidence="8" id="KW-1133">Transmembrane helix</keyword>
<dbReference type="InterPro" id="IPR037682">
    <property type="entry name" value="TonB_C"/>
</dbReference>
<proteinExistence type="inferred from homology"/>
<dbReference type="Pfam" id="PF03544">
    <property type="entry name" value="TonB_C"/>
    <property type="match status" value="1"/>
</dbReference>
<evidence type="ECO:0000256" key="7">
    <source>
        <dbReference type="ARBA" id="ARBA00022927"/>
    </source>
</evidence>
<feature type="compositionally biased region" description="Low complexity" evidence="11">
    <location>
        <begin position="107"/>
        <end position="121"/>
    </location>
</feature>
<dbReference type="NCBIfam" id="TIGR01352">
    <property type="entry name" value="tonB_Cterm"/>
    <property type="match status" value="1"/>
</dbReference>
<sequence>MAGAAMPYRTTTTPADRTRAIAAVVLIHAALGALLLNASTKVEAPAPPDDTLLIDIPPEAEPPPEVRSKPRPKDAEGAAGKKAEATPVVAPPSRIPAASPVVAAPVAGSGTAPTSGATTAGTGSGAGGSGSGTGGGGGGTGAQWISGGLRDSDYPRAALAERLGGTVSVRFTVLTTGRIADCRVTRSSGSALLDGTTCRLLTERLRFRPATNSAGQPVTSSVGSDFTWGVRTRR</sequence>